<keyword evidence="2" id="KW-1185">Reference proteome</keyword>
<protein>
    <submittedName>
        <fullName evidence="1">Uncharacterized protein</fullName>
    </submittedName>
</protein>
<evidence type="ECO:0000313" key="2">
    <source>
        <dbReference type="Proteomes" id="UP000826656"/>
    </source>
</evidence>
<reference evidence="1 2" key="1">
    <citation type="journal article" date="2021" name="bioRxiv">
        <title>Chromosome-scale and haplotype-resolved genome assembly of a tetraploid potato cultivar.</title>
        <authorList>
            <person name="Sun H."/>
            <person name="Jiao W.-B."/>
            <person name="Krause K."/>
            <person name="Campoy J.A."/>
            <person name="Goel M."/>
            <person name="Folz-Donahue K."/>
            <person name="Kukat C."/>
            <person name="Huettel B."/>
            <person name="Schneeberger K."/>
        </authorList>
    </citation>
    <scope>NUCLEOTIDE SEQUENCE [LARGE SCALE GENOMIC DNA]</scope>
    <source>
        <strain evidence="1">SolTubOtavaFocal</strain>
        <tissue evidence="1">Leaves</tissue>
    </source>
</reference>
<comment type="caution">
    <text evidence="1">The sequence shown here is derived from an EMBL/GenBank/DDBJ whole genome shotgun (WGS) entry which is preliminary data.</text>
</comment>
<evidence type="ECO:0000313" key="1">
    <source>
        <dbReference type="EMBL" id="KAH0737375.1"/>
    </source>
</evidence>
<gene>
    <name evidence="1" type="ORF">KY290_036080</name>
</gene>
<sequence>MVDNSELPFRLLCRRIDDVHSCLKETGDDGALSTDPLLENPTLFAGYQTAEWGIGCCRNEGRR</sequence>
<dbReference type="Proteomes" id="UP000826656">
    <property type="component" value="Unassembled WGS sequence"/>
</dbReference>
<dbReference type="EMBL" id="JAIVGD010000028">
    <property type="protein sequence ID" value="KAH0737375.1"/>
    <property type="molecule type" value="Genomic_DNA"/>
</dbReference>
<proteinExistence type="predicted"/>
<accession>A0ABQ7TVC4</accession>
<name>A0ABQ7TVC4_SOLTU</name>
<organism evidence="1 2">
    <name type="scientific">Solanum tuberosum</name>
    <name type="common">Potato</name>
    <dbReference type="NCBI Taxonomy" id="4113"/>
    <lineage>
        <taxon>Eukaryota</taxon>
        <taxon>Viridiplantae</taxon>
        <taxon>Streptophyta</taxon>
        <taxon>Embryophyta</taxon>
        <taxon>Tracheophyta</taxon>
        <taxon>Spermatophyta</taxon>
        <taxon>Magnoliopsida</taxon>
        <taxon>eudicotyledons</taxon>
        <taxon>Gunneridae</taxon>
        <taxon>Pentapetalae</taxon>
        <taxon>asterids</taxon>
        <taxon>lamiids</taxon>
        <taxon>Solanales</taxon>
        <taxon>Solanaceae</taxon>
        <taxon>Solanoideae</taxon>
        <taxon>Solaneae</taxon>
        <taxon>Solanum</taxon>
    </lineage>
</organism>